<gene>
    <name evidence="19" type="primary">LOC116296150</name>
</gene>
<dbReference type="EC" id="4.6.1.2" evidence="2 14"/>
<dbReference type="PROSITE" id="PS00452">
    <property type="entry name" value="GUANYLATE_CYCLASE_1"/>
    <property type="match status" value="1"/>
</dbReference>
<dbReference type="GO" id="GO:0005525">
    <property type="term" value="F:GTP binding"/>
    <property type="evidence" value="ECO:0007669"/>
    <property type="project" value="UniProtKB-KW"/>
</dbReference>
<dbReference type="InParanoid" id="A0A6P8HXB2"/>
<dbReference type="Pfam" id="PF07714">
    <property type="entry name" value="PK_Tyr_Ser-Thr"/>
    <property type="match status" value="1"/>
</dbReference>
<dbReference type="Gene3D" id="3.30.70.1230">
    <property type="entry name" value="Nucleotide cyclase"/>
    <property type="match status" value="1"/>
</dbReference>
<dbReference type="PROSITE" id="PS50011">
    <property type="entry name" value="PROTEIN_KINASE_DOM"/>
    <property type="match status" value="1"/>
</dbReference>
<evidence type="ECO:0000256" key="3">
    <source>
        <dbReference type="ARBA" id="ARBA00022692"/>
    </source>
</evidence>
<dbReference type="PANTHER" id="PTHR11920">
    <property type="entry name" value="GUANYLYL CYCLASE"/>
    <property type="match status" value="1"/>
</dbReference>
<feature type="domain" description="Protein kinase" evidence="16">
    <location>
        <begin position="519"/>
        <end position="795"/>
    </location>
</feature>
<dbReference type="Pfam" id="PF00211">
    <property type="entry name" value="Guanylate_cyc"/>
    <property type="match status" value="1"/>
</dbReference>
<dbReference type="Gene3D" id="3.40.50.2300">
    <property type="match status" value="2"/>
</dbReference>
<dbReference type="GO" id="GO:0004672">
    <property type="term" value="F:protein kinase activity"/>
    <property type="evidence" value="ECO:0007669"/>
    <property type="project" value="InterPro"/>
</dbReference>
<evidence type="ECO:0000256" key="4">
    <source>
        <dbReference type="ARBA" id="ARBA00022729"/>
    </source>
</evidence>
<evidence type="ECO:0000256" key="11">
    <source>
        <dbReference type="ARBA" id="ARBA00023239"/>
    </source>
</evidence>
<dbReference type="OrthoDB" id="1890790at2759"/>
<evidence type="ECO:0000256" key="15">
    <source>
        <dbReference type="SAM" id="Phobius"/>
    </source>
</evidence>
<dbReference type="InterPro" id="IPR028082">
    <property type="entry name" value="Peripla_BP_I"/>
</dbReference>
<evidence type="ECO:0000256" key="7">
    <source>
        <dbReference type="ARBA" id="ARBA00023134"/>
    </source>
</evidence>
<dbReference type="RefSeq" id="XP_031559976.1">
    <property type="nucleotide sequence ID" value="XM_031704116.1"/>
</dbReference>
<dbReference type="AlphaFoldDB" id="A0A6P8HXB2"/>
<dbReference type="InterPro" id="IPR001054">
    <property type="entry name" value="A/G_cyclase"/>
</dbReference>
<evidence type="ECO:0000313" key="19">
    <source>
        <dbReference type="RefSeq" id="XP_031559976.1"/>
    </source>
</evidence>
<evidence type="ECO:0000256" key="12">
    <source>
        <dbReference type="ARBA" id="ARBA00023293"/>
    </source>
</evidence>
<keyword evidence="18" id="KW-1185">Reference proteome</keyword>
<dbReference type="InterPro" id="IPR029787">
    <property type="entry name" value="Nucleotide_cyclase"/>
</dbReference>
<dbReference type="Gene3D" id="1.10.510.10">
    <property type="entry name" value="Transferase(Phosphotransferase) domain 1"/>
    <property type="match status" value="1"/>
</dbReference>
<keyword evidence="9" id="KW-0675">Receptor</keyword>
<keyword evidence="8 15" id="KW-0472">Membrane</keyword>
<dbReference type="SUPFAM" id="SSF56112">
    <property type="entry name" value="Protein kinase-like (PK-like)"/>
    <property type="match status" value="1"/>
</dbReference>
<keyword evidence="10" id="KW-0325">Glycoprotein</keyword>
<dbReference type="Pfam" id="PF07701">
    <property type="entry name" value="HNOBA"/>
    <property type="match status" value="1"/>
</dbReference>
<keyword evidence="5" id="KW-0547">Nucleotide-binding</keyword>
<dbReference type="KEGG" id="aten:116296150"/>
<evidence type="ECO:0000256" key="13">
    <source>
        <dbReference type="RuleBase" id="RU000405"/>
    </source>
</evidence>
<dbReference type="Pfam" id="PF01094">
    <property type="entry name" value="ANF_receptor"/>
    <property type="match status" value="1"/>
</dbReference>
<keyword evidence="4" id="KW-0732">Signal</keyword>
<dbReference type="GO" id="GO:0007168">
    <property type="term" value="P:receptor guanylyl cyclase signaling pathway"/>
    <property type="evidence" value="ECO:0007669"/>
    <property type="project" value="TreeGrafter"/>
</dbReference>
<dbReference type="InterPro" id="IPR000719">
    <property type="entry name" value="Prot_kinase_dom"/>
</dbReference>
<name>A0A6P8HXB2_ACTTE</name>
<dbReference type="PANTHER" id="PTHR11920:SF496">
    <property type="entry name" value="GUANYLATE CYCLASE"/>
    <property type="match status" value="1"/>
</dbReference>
<evidence type="ECO:0000256" key="14">
    <source>
        <dbReference type="RuleBase" id="RU003431"/>
    </source>
</evidence>
<dbReference type="InterPro" id="IPR011645">
    <property type="entry name" value="HNOB_dom_associated"/>
</dbReference>
<dbReference type="GO" id="GO:0005886">
    <property type="term" value="C:plasma membrane"/>
    <property type="evidence" value="ECO:0007669"/>
    <property type="project" value="TreeGrafter"/>
</dbReference>
<comment type="catalytic activity">
    <reaction evidence="14">
        <text>GTP = 3',5'-cyclic GMP + diphosphate</text>
        <dbReference type="Rhea" id="RHEA:13665"/>
        <dbReference type="ChEBI" id="CHEBI:33019"/>
        <dbReference type="ChEBI" id="CHEBI:37565"/>
        <dbReference type="ChEBI" id="CHEBI:57746"/>
        <dbReference type="EC" id="4.6.1.2"/>
    </reaction>
</comment>
<dbReference type="SMART" id="SM00044">
    <property type="entry name" value="CYCc"/>
    <property type="match status" value="1"/>
</dbReference>
<feature type="transmembrane region" description="Helical" evidence="15">
    <location>
        <begin position="462"/>
        <end position="485"/>
    </location>
</feature>
<evidence type="ECO:0000313" key="18">
    <source>
        <dbReference type="Proteomes" id="UP000515163"/>
    </source>
</evidence>
<evidence type="ECO:0000256" key="9">
    <source>
        <dbReference type="ARBA" id="ARBA00023170"/>
    </source>
</evidence>
<dbReference type="FunFam" id="3.30.70.1230:FF:000004">
    <property type="entry name" value="Guanylate cyclase"/>
    <property type="match status" value="1"/>
</dbReference>
<evidence type="ECO:0000256" key="8">
    <source>
        <dbReference type="ARBA" id="ARBA00023136"/>
    </source>
</evidence>
<dbReference type="GO" id="GO:0004016">
    <property type="term" value="F:adenylate cyclase activity"/>
    <property type="evidence" value="ECO:0007669"/>
    <property type="project" value="TreeGrafter"/>
</dbReference>
<evidence type="ECO:0000256" key="10">
    <source>
        <dbReference type="ARBA" id="ARBA00023180"/>
    </source>
</evidence>
<dbReference type="GO" id="GO:0001653">
    <property type="term" value="F:peptide receptor activity"/>
    <property type="evidence" value="ECO:0007669"/>
    <property type="project" value="TreeGrafter"/>
</dbReference>
<dbReference type="InterPro" id="IPR001245">
    <property type="entry name" value="Ser-Thr/Tyr_kinase_cat_dom"/>
</dbReference>
<evidence type="ECO:0000259" key="16">
    <source>
        <dbReference type="PROSITE" id="PS50011"/>
    </source>
</evidence>
<comment type="similarity">
    <text evidence="13">Belongs to the adenylyl cyclase class-4/guanylyl cyclase family.</text>
</comment>
<reference evidence="19" key="1">
    <citation type="submission" date="2025-08" db="UniProtKB">
        <authorList>
            <consortium name="RefSeq"/>
        </authorList>
    </citation>
    <scope>IDENTIFICATION</scope>
    <source>
        <tissue evidence="19">Tentacle</tissue>
    </source>
</reference>
<proteinExistence type="inferred from homology"/>
<dbReference type="GO" id="GO:0005524">
    <property type="term" value="F:ATP binding"/>
    <property type="evidence" value="ECO:0007669"/>
    <property type="project" value="InterPro"/>
</dbReference>
<dbReference type="InterPro" id="IPR001170">
    <property type="entry name" value="ANPR/GUC"/>
</dbReference>
<sequence>MKLMTIISIAQIYLLHKHLKPLKMNLLTLLVLATFVQTVRMIDIKLGVNVPFTGTWPGGPKMASAVLIAIDKVNNDPYWLQGYNLTYAMKDSKCDQKHSIANLIDFRMEQPVADAFIGPGCSVGCLPGGHIADHWNVPMVAWGCAASALSDKTLYPTFVRTVGTFHGMSDLFKAFLPAYGWDRIALLCTTETLWSQTCNILKTGLERNSSFSAPYFGSFDPASVSDYTIRAMLKTAREKAHVILISAYGAAIRKIMLGAYDLGMLDGTYVFLCMENIYSACQGGSDGRDTEACEAFKGLININFYIPEGEAYNNFTYEVWRRMPEVGYNLSSPSDVNMYSAFLHDSVLVYAHALNKTLDQGGNYTDGRTITQNMFGLEFLGETGPLGIDNNGDRVTSYQLQICKNSTFVRFANFFGTTKQYLLLNETVIWPGGGTAAPLGRPICGFDGELCPPEVVEEVATWPYILVGVIIFVLTVGGLLGFLMWQRKKHFEAELLAQHWRIKYEDIKWPQTKKQFGSRRSMMSVGRGEAGSEGGELKGQVFTTLGTYEGNYVAVKQILKPSLNLTRDILVELKEMRDLHHQNVNPFVGACVESPNICVVQGYCAKGSLQDVLHNDNLKLDWMFQLAIASDIARGMHYLHNSQIQVHGNLKSSNVVIDNRWTCKVTDHDLRLFKAGQQEDVEAGVNAKYYDNLWTAPEHIFNEEIPCSQAGDIYGYGIILSELVCRGLPYSMYKDLDQKTIVERVHKGQEPPFRPRITADLVGHPLYIQMAKNCWAQNSHVRPKFSECLKTLKQMNKGKEINIMDNMIAMMEKYTDHLEDIVAERTKELQEEKKKTDELLFRMLPRSVAEELKRGHPVTAETFDMVTIFFSDIVGFTKLASQSTPLQVVDLLNDLYTAFDDIIDMHDVYKVETIGDAYMVASGLPNRNANRHAGEIANMSLDLLACMSNFRIRHLPDQQLQLRVGIHSGSCVAGVVGLKMPRYCLFGDTVNYASRIESSGLALRIHVSPECKQILDELGGYHLEERGEVSMKGKGTICTYFLNGRDGFTKPLPDLALQAGLDEHTFK</sequence>
<evidence type="ECO:0000256" key="6">
    <source>
        <dbReference type="ARBA" id="ARBA00022989"/>
    </source>
</evidence>
<organism evidence="18 19">
    <name type="scientific">Actinia tenebrosa</name>
    <name type="common">Australian red waratah sea anemone</name>
    <dbReference type="NCBI Taxonomy" id="6105"/>
    <lineage>
        <taxon>Eukaryota</taxon>
        <taxon>Metazoa</taxon>
        <taxon>Cnidaria</taxon>
        <taxon>Anthozoa</taxon>
        <taxon>Hexacorallia</taxon>
        <taxon>Actiniaria</taxon>
        <taxon>Actiniidae</taxon>
        <taxon>Actinia</taxon>
    </lineage>
</organism>
<keyword evidence="11 13" id="KW-0456">Lyase</keyword>
<dbReference type="InterPro" id="IPR001828">
    <property type="entry name" value="ANF_lig-bd_rcpt"/>
</dbReference>
<keyword evidence="12 14" id="KW-0141">cGMP biosynthesis</keyword>
<keyword evidence="3 15" id="KW-0812">Transmembrane</keyword>
<protein>
    <recommendedName>
        <fullName evidence="2 14">Guanylate cyclase</fullName>
        <ecNumber evidence="2 14">4.6.1.2</ecNumber>
    </recommendedName>
</protein>
<dbReference type="InterPro" id="IPR011009">
    <property type="entry name" value="Kinase-like_dom_sf"/>
</dbReference>
<dbReference type="InterPro" id="IPR018297">
    <property type="entry name" value="A/G_cyclase_CS"/>
</dbReference>
<dbReference type="Proteomes" id="UP000515163">
    <property type="component" value="Unplaced"/>
</dbReference>
<dbReference type="SUPFAM" id="SSF53822">
    <property type="entry name" value="Periplasmic binding protein-like I"/>
    <property type="match status" value="1"/>
</dbReference>
<dbReference type="GO" id="GO:0035556">
    <property type="term" value="P:intracellular signal transduction"/>
    <property type="evidence" value="ECO:0007669"/>
    <property type="project" value="InterPro"/>
</dbReference>
<dbReference type="PROSITE" id="PS50125">
    <property type="entry name" value="GUANYLATE_CYCLASE_2"/>
    <property type="match status" value="1"/>
</dbReference>
<keyword evidence="7" id="KW-0342">GTP-binding</keyword>
<evidence type="ECO:0000256" key="2">
    <source>
        <dbReference type="ARBA" id="ARBA00012202"/>
    </source>
</evidence>
<accession>A0A6P8HXB2</accession>
<evidence type="ECO:0000256" key="5">
    <source>
        <dbReference type="ARBA" id="ARBA00022741"/>
    </source>
</evidence>
<evidence type="ECO:0000256" key="1">
    <source>
        <dbReference type="ARBA" id="ARBA00004479"/>
    </source>
</evidence>
<feature type="domain" description="Guanylate cyclase" evidence="17">
    <location>
        <begin position="867"/>
        <end position="997"/>
    </location>
</feature>
<dbReference type="CDD" id="cd06352">
    <property type="entry name" value="PBP1_NPR_GC-like"/>
    <property type="match status" value="1"/>
</dbReference>
<dbReference type="SUPFAM" id="SSF55073">
    <property type="entry name" value="Nucleotide cyclase"/>
    <property type="match status" value="1"/>
</dbReference>
<dbReference type="CDD" id="cd07302">
    <property type="entry name" value="CHD"/>
    <property type="match status" value="1"/>
</dbReference>
<comment type="subcellular location">
    <subcellularLocation>
        <location evidence="1">Membrane</location>
        <topology evidence="1">Single-pass type I membrane protein</topology>
    </subcellularLocation>
</comment>
<dbReference type="GeneID" id="116296150"/>
<keyword evidence="6 15" id="KW-1133">Transmembrane helix</keyword>
<dbReference type="PRINTS" id="PR00255">
    <property type="entry name" value="NATPEPTIDER"/>
</dbReference>
<dbReference type="InterPro" id="IPR050401">
    <property type="entry name" value="Cyclic_nucleotide_synthase"/>
</dbReference>
<dbReference type="GO" id="GO:0004383">
    <property type="term" value="F:guanylate cyclase activity"/>
    <property type="evidence" value="ECO:0007669"/>
    <property type="project" value="UniProtKB-EC"/>
</dbReference>
<evidence type="ECO:0000259" key="17">
    <source>
        <dbReference type="PROSITE" id="PS50125"/>
    </source>
</evidence>